<evidence type="ECO:0000313" key="2">
    <source>
        <dbReference type="Proteomes" id="UP000295063"/>
    </source>
</evidence>
<dbReference type="RefSeq" id="WP_132083374.1">
    <property type="nucleotide sequence ID" value="NZ_SLUI01000021.1"/>
</dbReference>
<dbReference type="EMBL" id="SLUI01000021">
    <property type="protein sequence ID" value="TCL32455.1"/>
    <property type="molecule type" value="Genomic_DNA"/>
</dbReference>
<accession>A0A4R1PME5</accession>
<comment type="caution">
    <text evidence="1">The sequence shown here is derived from an EMBL/GenBank/DDBJ whole genome shotgun (WGS) entry which is preliminary data.</text>
</comment>
<proteinExistence type="predicted"/>
<evidence type="ECO:0000313" key="1">
    <source>
        <dbReference type="EMBL" id="TCL32455.1"/>
    </source>
</evidence>
<gene>
    <name evidence="1" type="ORF">EV210_12120</name>
</gene>
<keyword evidence="2" id="KW-1185">Reference proteome</keyword>
<dbReference type="AlphaFoldDB" id="A0A4R1PME5"/>
<sequence length="246" mass="29047">MDSVVVGAFIAVLGWGISHIFTLRAQRKKFLDDIRNNSRIEISKALKEYINWLSLLYAYIINLEIKLGRMRTMNIPIDWNADHEKFLEIRPEAPDSWDWLIEEYRIIFPETAGVRVILSRRQYEIQEAICWFNNVFWKHPVEPDNLMQHRINNFKLLWDWRTYIEDQICLVIDLQIYLQNRALSEIAGIKIPARTPSDPSVCRIITSLNGNLIVVDGQGNEIKHSKQPFSSLDRWQSPIDNIHQRY</sequence>
<dbReference type="Proteomes" id="UP000295063">
    <property type="component" value="Unassembled WGS sequence"/>
</dbReference>
<reference evidence="1 2" key="1">
    <citation type="submission" date="2019-03" db="EMBL/GenBank/DDBJ databases">
        <title>Genomic Encyclopedia of Type Strains, Phase IV (KMG-IV): sequencing the most valuable type-strain genomes for metagenomic binning, comparative biology and taxonomic classification.</title>
        <authorList>
            <person name="Goeker M."/>
        </authorList>
    </citation>
    <scope>NUCLEOTIDE SEQUENCE [LARGE SCALE GENOMIC DNA]</scope>
    <source>
        <strain evidence="1 2">DSM 15969</strain>
    </source>
</reference>
<name>A0A4R1PME5_9FIRM</name>
<dbReference type="OrthoDB" id="10011378at2"/>
<protein>
    <submittedName>
        <fullName evidence="1">Uncharacterized protein</fullName>
    </submittedName>
</protein>
<organism evidence="1 2">
    <name type="scientific">Anaerospora hongkongensis</name>
    <dbReference type="NCBI Taxonomy" id="244830"/>
    <lineage>
        <taxon>Bacteria</taxon>
        <taxon>Bacillati</taxon>
        <taxon>Bacillota</taxon>
        <taxon>Negativicutes</taxon>
        <taxon>Selenomonadales</taxon>
        <taxon>Sporomusaceae</taxon>
        <taxon>Anaerospora</taxon>
    </lineage>
</organism>